<feature type="transmembrane region" description="Helical" evidence="8">
    <location>
        <begin position="363"/>
        <end position="383"/>
    </location>
</feature>
<reference evidence="10 11" key="1">
    <citation type="journal article" date="2012" name="PLoS Pathog.">
        <title>Diverse lifestyles and strategies of plant pathogenesis encoded in the genomes of eighteen Dothideomycetes fungi.</title>
        <authorList>
            <person name="Ohm R.A."/>
            <person name="Feau N."/>
            <person name="Henrissat B."/>
            <person name="Schoch C.L."/>
            <person name="Horwitz B.A."/>
            <person name="Barry K.W."/>
            <person name="Condon B.J."/>
            <person name="Copeland A.C."/>
            <person name="Dhillon B."/>
            <person name="Glaser F."/>
            <person name="Hesse C.N."/>
            <person name="Kosti I."/>
            <person name="LaButti K."/>
            <person name="Lindquist E.A."/>
            <person name="Lucas S."/>
            <person name="Salamov A.A."/>
            <person name="Bradshaw R.E."/>
            <person name="Ciuffetti L."/>
            <person name="Hamelin R.C."/>
            <person name="Kema G.H.J."/>
            <person name="Lawrence C."/>
            <person name="Scott J.A."/>
            <person name="Spatafora J.W."/>
            <person name="Turgeon B.G."/>
            <person name="de Wit P.J.G.M."/>
            <person name="Zhong S."/>
            <person name="Goodwin S.B."/>
            <person name="Grigoriev I.V."/>
        </authorList>
    </citation>
    <scope>NUCLEOTIDE SEQUENCE [LARGE SCALE GENOMIC DNA]</scope>
    <source>
        <strain evidence="10 11">SO2202</strain>
    </source>
</reference>
<dbReference type="SUPFAM" id="SSF103473">
    <property type="entry name" value="MFS general substrate transporter"/>
    <property type="match status" value="1"/>
</dbReference>
<dbReference type="GO" id="GO:0006897">
    <property type="term" value="P:endocytosis"/>
    <property type="evidence" value="ECO:0007669"/>
    <property type="project" value="EnsemblFungi"/>
</dbReference>
<evidence type="ECO:0000256" key="5">
    <source>
        <dbReference type="ARBA" id="ARBA00023136"/>
    </source>
</evidence>
<keyword evidence="5 8" id="KW-0472">Membrane</keyword>
<evidence type="ECO:0000256" key="3">
    <source>
        <dbReference type="ARBA" id="ARBA00022692"/>
    </source>
</evidence>
<feature type="transmembrane region" description="Helical" evidence="8">
    <location>
        <begin position="159"/>
        <end position="181"/>
    </location>
</feature>
<feature type="transmembrane region" description="Helical" evidence="8">
    <location>
        <begin position="335"/>
        <end position="351"/>
    </location>
</feature>
<dbReference type="OrthoDB" id="3639251at2759"/>
<dbReference type="eggNOG" id="KOG2533">
    <property type="taxonomic scope" value="Eukaryota"/>
</dbReference>
<feature type="transmembrane region" description="Helical" evidence="8">
    <location>
        <begin position="304"/>
        <end position="323"/>
    </location>
</feature>
<dbReference type="Pfam" id="PF07690">
    <property type="entry name" value="MFS_1"/>
    <property type="match status" value="1"/>
</dbReference>
<dbReference type="RefSeq" id="XP_016760222.1">
    <property type="nucleotide sequence ID" value="XM_016907707.1"/>
</dbReference>
<feature type="transmembrane region" description="Helical" evidence="8">
    <location>
        <begin position="263"/>
        <end position="284"/>
    </location>
</feature>
<dbReference type="PANTHER" id="PTHR43791">
    <property type="entry name" value="PERMEASE-RELATED"/>
    <property type="match status" value="1"/>
</dbReference>
<keyword evidence="11" id="KW-1185">Reference proteome</keyword>
<dbReference type="PROSITE" id="PS50850">
    <property type="entry name" value="MFS"/>
    <property type="match status" value="1"/>
</dbReference>
<dbReference type="PANTHER" id="PTHR43791:SF4">
    <property type="entry name" value="PANTOTHENATE TRANSPORTER FEN2"/>
    <property type="match status" value="1"/>
</dbReference>
<dbReference type="FunFam" id="1.20.1250.20:FF:000065">
    <property type="entry name" value="Putative MFS pantothenate transporter"/>
    <property type="match status" value="1"/>
</dbReference>
<evidence type="ECO:0000256" key="7">
    <source>
        <dbReference type="SAM" id="MobiDB-lite"/>
    </source>
</evidence>
<evidence type="ECO:0000256" key="8">
    <source>
        <dbReference type="SAM" id="Phobius"/>
    </source>
</evidence>
<accession>N1QLH9</accession>
<feature type="transmembrane region" description="Helical" evidence="8">
    <location>
        <begin position="193"/>
        <end position="215"/>
    </location>
</feature>
<dbReference type="AlphaFoldDB" id="N1QLH9"/>
<evidence type="ECO:0000313" key="11">
    <source>
        <dbReference type="Proteomes" id="UP000016931"/>
    </source>
</evidence>
<evidence type="ECO:0000256" key="1">
    <source>
        <dbReference type="ARBA" id="ARBA00004141"/>
    </source>
</evidence>
<gene>
    <name evidence="10" type="ORF">SEPMUDRAFT_156949</name>
</gene>
<keyword evidence="4 8" id="KW-1133">Transmembrane helix</keyword>
<feature type="domain" description="Major facilitator superfamily (MFS) profile" evidence="9">
    <location>
        <begin position="33"/>
        <end position="501"/>
    </location>
</feature>
<comment type="subcellular location">
    <subcellularLocation>
        <location evidence="1">Membrane</location>
        <topology evidence="1">Multi-pass membrane protein</topology>
    </subcellularLocation>
</comment>
<dbReference type="EMBL" id="KB456265">
    <property type="protein sequence ID" value="EMF12101.1"/>
    <property type="molecule type" value="Genomic_DNA"/>
</dbReference>
<protein>
    <submittedName>
        <fullName evidence="10">MFS general substrate transporter</fullName>
    </submittedName>
</protein>
<evidence type="ECO:0000256" key="2">
    <source>
        <dbReference type="ARBA" id="ARBA00022448"/>
    </source>
</evidence>
<keyword evidence="2" id="KW-0813">Transport</keyword>
<dbReference type="InterPro" id="IPR020846">
    <property type="entry name" value="MFS_dom"/>
</dbReference>
<organism evidence="10 11">
    <name type="scientific">Sphaerulina musiva (strain SO2202)</name>
    <name type="common">Poplar stem canker fungus</name>
    <name type="synonym">Septoria musiva</name>
    <dbReference type="NCBI Taxonomy" id="692275"/>
    <lineage>
        <taxon>Eukaryota</taxon>
        <taxon>Fungi</taxon>
        <taxon>Dikarya</taxon>
        <taxon>Ascomycota</taxon>
        <taxon>Pezizomycotina</taxon>
        <taxon>Dothideomycetes</taxon>
        <taxon>Dothideomycetidae</taxon>
        <taxon>Mycosphaerellales</taxon>
        <taxon>Mycosphaerellaceae</taxon>
        <taxon>Sphaerulina</taxon>
    </lineage>
</organism>
<proteinExistence type="inferred from homology"/>
<evidence type="ECO:0000259" key="9">
    <source>
        <dbReference type="PROSITE" id="PS50850"/>
    </source>
</evidence>
<dbReference type="Proteomes" id="UP000016931">
    <property type="component" value="Unassembled WGS sequence"/>
</dbReference>
<dbReference type="GO" id="GO:0005886">
    <property type="term" value="C:plasma membrane"/>
    <property type="evidence" value="ECO:0007669"/>
    <property type="project" value="EnsemblFungi"/>
</dbReference>
<feature type="compositionally biased region" description="Basic and acidic residues" evidence="7">
    <location>
        <begin position="470"/>
        <end position="501"/>
    </location>
</feature>
<feature type="region of interest" description="Disordered" evidence="7">
    <location>
        <begin position="455"/>
        <end position="501"/>
    </location>
</feature>
<feature type="transmembrane region" description="Helical" evidence="8">
    <location>
        <begin position="25"/>
        <end position="43"/>
    </location>
</feature>
<sequence>MGKILHSLRVAIWGEPPSTHEESHLLFKLDWFILSYVCLMYWVNYLDRANLANAYVSGAREDLHFSGTQLNQINTIFYSGYLLGQIPNNLILQKIPPRIWLPVTCACWGLLTLGTGFTRHPWQIMVIRFWQGCFESSCFVGVQWILGSWYKPEEIGKRTAIFTSSGLAGTLFSGILQGSIFKNLNGKAGLAGWRWLFVIDFLITFPISIYGFFAFPDTPHSTTAKYLSAREKTLAIERLPPVTTARGVLGPSLFKRVLLSWQWWAFVWLWIAGSNTEMFTSNAIFQLWLKSGSAGDFSTPQINYIPSSVSALGIIATLALGWYSDSNPRRNRLHAGVFLAITAIISGGLMLSPSSSSHRASKFAALILNGCQSAGQTVFFAWANDLTRHDDAMRSVVLASMNMFSIAFYLWWSLLFYNTTQAPRWFEGSCAMIAMGAFTAVMTGVCYALQVRDERKKKKKDEEEMASLGGERREDVVVGKLGDDDGRQSTRGDVSDHSCKA</sequence>
<dbReference type="OMA" id="FTTWYWW"/>
<comment type="similarity">
    <text evidence="6">Belongs to the major facilitator superfamily. Allantoate permease family.</text>
</comment>
<feature type="transmembrane region" description="Helical" evidence="8">
    <location>
        <begin position="395"/>
        <end position="414"/>
    </location>
</feature>
<dbReference type="GO" id="GO:0015233">
    <property type="term" value="F:pantothenate transmembrane transporter activity"/>
    <property type="evidence" value="ECO:0007669"/>
    <property type="project" value="EnsemblFungi"/>
</dbReference>
<dbReference type="InterPro" id="IPR036259">
    <property type="entry name" value="MFS_trans_sf"/>
</dbReference>
<name>N1QLH9_SPHMS</name>
<evidence type="ECO:0000313" key="10">
    <source>
        <dbReference type="EMBL" id="EMF12101.1"/>
    </source>
</evidence>
<dbReference type="GeneID" id="27904844"/>
<evidence type="ECO:0000256" key="6">
    <source>
        <dbReference type="ARBA" id="ARBA00037968"/>
    </source>
</evidence>
<keyword evidence="3 8" id="KW-0812">Transmembrane</keyword>
<dbReference type="HOGENOM" id="CLU_001265_4_2_1"/>
<evidence type="ECO:0000256" key="4">
    <source>
        <dbReference type="ARBA" id="ARBA00022989"/>
    </source>
</evidence>
<dbReference type="GO" id="GO:0098717">
    <property type="term" value="P:pantothenate import across plasma membrane"/>
    <property type="evidence" value="ECO:0007669"/>
    <property type="project" value="TreeGrafter"/>
</dbReference>
<feature type="transmembrane region" description="Helical" evidence="8">
    <location>
        <begin position="426"/>
        <end position="449"/>
    </location>
</feature>
<dbReference type="InterPro" id="IPR011701">
    <property type="entry name" value="MFS"/>
</dbReference>
<dbReference type="Gene3D" id="1.20.1250.20">
    <property type="entry name" value="MFS general substrate transporter like domains"/>
    <property type="match status" value="2"/>
</dbReference>